<evidence type="ECO:0000313" key="5">
    <source>
        <dbReference type="EMBL" id="MBD0379639.1"/>
    </source>
</evidence>
<dbReference type="EMBL" id="JACVVD010000002">
    <property type="protein sequence ID" value="MBD0379639.1"/>
    <property type="molecule type" value="Genomic_DNA"/>
</dbReference>
<dbReference type="Gene3D" id="3.40.109.10">
    <property type="entry name" value="NADH Oxidase"/>
    <property type="match status" value="1"/>
</dbReference>
<name>A0A926KKU6_9BACL</name>
<dbReference type="InterPro" id="IPR033877">
    <property type="entry name" value="Frm2/Hbn1"/>
</dbReference>
<gene>
    <name evidence="5" type="ORF">ICC18_05890</name>
</gene>
<keyword evidence="2" id="KW-0963">Cytoplasm</keyword>
<protein>
    <submittedName>
        <fullName evidence="5">Nitroreductase family protein</fullName>
    </submittedName>
</protein>
<dbReference type="PANTHER" id="PTHR43035">
    <property type="entry name" value="FATTY ACID REPRESSION MUTANT PROTEIN 2-RELATED"/>
    <property type="match status" value="1"/>
</dbReference>
<comment type="caution">
    <text evidence="5">The sequence shown here is derived from an EMBL/GenBank/DDBJ whole genome shotgun (WGS) entry which is preliminary data.</text>
</comment>
<dbReference type="SUPFAM" id="SSF55469">
    <property type="entry name" value="FMN-dependent nitroreductase-like"/>
    <property type="match status" value="1"/>
</dbReference>
<evidence type="ECO:0000256" key="2">
    <source>
        <dbReference type="ARBA" id="ARBA00022490"/>
    </source>
</evidence>
<dbReference type="FunFam" id="3.40.109.10:FF:000001">
    <property type="entry name" value="Nitroreductase family"/>
    <property type="match status" value="1"/>
</dbReference>
<evidence type="ECO:0000259" key="4">
    <source>
        <dbReference type="Pfam" id="PF00881"/>
    </source>
</evidence>
<keyword evidence="3" id="KW-0560">Oxidoreductase</keyword>
<keyword evidence="6" id="KW-1185">Reference proteome</keyword>
<organism evidence="5 6">
    <name type="scientific">Paenibacillus sedimenti</name>
    <dbReference type="NCBI Taxonomy" id="2770274"/>
    <lineage>
        <taxon>Bacteria</taxon>
        <taxon>Bacillati</taxon>
        <taxon>Bacillota</taxon>
        <taxon>Bacilli</taxon>
        <taxon>Bacillales</taxon>
        <taxon>Paenibacillaceae</taxon>
        <taxon>Paenibacillus</taxon>
    </lineage>
</organism>
<dbReference type="InterPro" id="IPR029479">
    <property type="entry name" value="Nitroreductase"/>
</dbReference>
<sequence length="199" mass="22609">MGKDFLTAVKERRTYYGLSKEAVVSNERIQEIVNEAVKHTPSSFNSQSARVVVLFGEQSDKLWNIAKETLRKIVPADSFAQTEERLNGFSSGYGTVLFFEDQTVVEGLQKQFALYADNFPIWSNQSSGMLQFVVWTALEEAGLGASLQHYNPLIDEEVRATWNLPSEWKLLAQMPFGKPTFEPGPKEFKPLEDRVKFFS</sequence>
<dbReference type="GO" id="GO:0016491">
    <property type="term" value="F:oxidoreductase activity"/>
    <property type="evidence" value="ECO:0007669"/>
    <property type="project" value="UniProtKB-KW"/>
</dbReference>
<evidence type="ECO:0000256" key="3">
    <source>
        <dbReference type="ARBA" id="ARBA00023002"/>
    </source>
</evidence>
<evidence type="ECO:0000256" key="1">
    <source>
        <dbReference type="ARBA" id="ARBA00004496"/>
    </source>
</evidence>
<reference evidence="5" key="1">
    <citation type="submission" date="2020-09" db="EMBL/GenBank/DDBJ databases">
        <title>Draft Genome Sequence of Paenibacillus sp. WST5.</title>
        <authorList>
            <person name="Bao Z."/>
        </authorList>
    </citation>
    <scope>NUCLEOTIDE SEQUENCE</scope>
    <source>
        <strain evidence="5">WST5</strain>
    </source>
</reference>
<feature type="domain" description="Nitroreductase" evidence="4">
    <location>
        <begin position="9"/>
        <end position="178"/>
    </location>
</feature>
<comment type="subcellular location">
    <subcellularLocation>
        <location evidence="1">Cytoplasm</location>
    </subcellularLocation>
</comment>
<evidence type="ECO:0000313" key="6">
    <source>
        <dbReference type="Proteomes" id="UP000650466"/>
    </source>
</evidence>
<dbReference type="AlphaFoldDB" id="A0A926KKU6"/>
<dbReference type="InterPro" id="IPR000415">
    <property type="entry name" value="Nitroreductase-like"/>
</dbReference>
<dbReference type="Proteomes" id="UP000650466">
    <property type="component" value="Unassembled WGS sequence"/>
</dbReference>
<dbReference type="CDD" id="cd02140">
    <property type="entry name" value="Frm2-like"/>
    <property type="match status" value="1"/>
</dbReference>
<dbReference type="GO" id="GO:0005737">
    <property type="term" value="C:cytoplasm"/>
    <property type="evidence" value="ECO:0007669"/>
    <property type="project" value="UniProtKB-SubCell"/>
</dbReference>
<dbReference type="RefSeq" id="WP_188173444.1">
    <property type="nucleotide sequence ID" value="NZ_JACVVD010000002.1"/>
</dbReference>
<accession>A0A926KKU6</accession>
<dbReference type="Pfam" id="PF00881">
    <property type="entry name" value="Nitroreductase"/>
    <property type="match status" value="1"/>
</dbReference>
<proteinExistence type="predicted"/>
<dbReference type="PANTHER" id="PTHR43035:SF1">
    <property type="entry name" value="FATTY ACID REPRESSION MUTANT PROTEIN 2-RELATED"/>
    <property type="match status" value="1"/>
</dbReference>
<dbReference type="GO" id="GO:0034599">
    <property type="term" value="P:cellular response to oxidative stress"/>
    <property type="evidence" value="ECO:0007669"/>
    <property type="project" value="InterPro"/>
</dbReference>